<evidence type="ECO:0000313" key="2">
    <source>
        <dbReference type="Proteomes" id="UP000231987"/>
    </source>
</evidence>
<protein>
    <submittedName>
        <fullName evidence="1">Uncharacterized protein</fullName>
    </submittedName>
</protein>
<name>A0A2J0Z9L0_RHIML</name>
<gene>
    <name evidence="1" type="ORF">CEJ86_03290</name>
</gene>
<dbReference type="RefSeq" id="WP_100669820.1">
    <property type="nucleotide sequence ID" value="NZ_CP141212.1"/>
</dbReference>
<accession>A0A2J0Z9L0</accession>
<dbReference type="Proteomes" id="UP000231987">
    <property type="component" value="Unassembled WGS sequence"/>
</dbReference>
<reference evidence="1 2" key="1">
    <citation type="submission" date="2017-06" db="EMBL/GenBank/DDBJ databases">
        <title>Ensifer strains isolated from leguminous trees and herbs display diverse denitrification phenotypes with some acting as strong N2O sinks.</title>
        <authorList>
            <person name="Woliy K."/>
            <person name="Mania D."/>
            <person name="Bakken L.R."/>
            <person name="Frostegard A."/>
        </authorList>
    </citation>
    <scope>NUCLEOTIDE SEQUENCE [LARGE SCALE GENOMIC DNA]</scope>
    <source>
        <strain evidence="1 2">AC50a</strain>
    </source>
</reference>
<proteinExistence type="predicted"/>
<comment type="caution">
    <text evidence="1">The sequence shown here is derived from an EMBL/GenBank/DDBJ whole genome shotgun (WGS) entry which is preliminary data.</text>
</comment>
<dbReference type="EMBL" id="NJGD01000001">
    <property type="protein sequence ID" value="PJR17206.1"/>
    <property type="molecule type" value="Genomic_DNA"/>
</dbReference>
<sequence>MRRSEIDSQNRYLLKLQHDYRLAADIVARSWAGFSEVQAIAVIGSVAKPLWKEVPRFRGFRSSGIEVWHECSDLDMALWLDTQERLTELSKACARSLREAFESGAGMSVPGNKVDTFLFEPGSDRYLGRLCRFNECPKGKLDCLTPGCGAIPFNKTIPGFTPGADLLAPARYAMLYKRGVGVLRSALDLPTVDED</sequence>
<dbReference type="AlphaFoldDB" id="A0A2J0Z9L0"/>
<organism evidence="1 2">
    <name type="scientific">Rhizobium meliloti</name>
    <name type="common">Ensifer meliloti</name>
    <name type="synonym">Sinorhizobium meliloti</name>
    <dbReference type="NCBI Taxonomy" id="382"/>
    <lineage>
        <taxon>Bacteria</taxon>
        <taxon>Pseudomonadati</taxon>
        <taxon>Pseudomonadota</taxon>
        <taxon>Alphaproteobacteria</taxon>
        <taxon>Hyphomicrobiales</taxon>
        <taxon>Rhizobiaceae</taxon>
        <taxon>Sinorhizobium/Ensifer group</taxon>
        <taxon>Sinorhizobium</taxon>
    </lineage>
</organism>
<evidence type="ECO:0000313" key="1">
    <source>
        <dbReference type="EMBL" id="PJR17206.1"/>
    </source>
</evidence>